<protein>
    <submittedName>
        <fullName evidence="8">Uncharacterized Sugar-binding Domain</fullName>
    </submittedName>
</protein>
<dbReference type="Gene3D" id="2.115.10.20">
    <property type="entry name" value="Glycosyl hydrolase domain, family 43"/>
    <property type="match status" value="1"/>
</dbReference>
<dbReference type="Pfam" id="PF04616">
    <property type="entry name" value="Glyco_hydro_43"/>
    <property type="match status" value="1"/>
</dbReference>
<proteinExistence type="inferred from homology"/>
<evidence type="ECO:0000313" key="9">
    <source>
        <dbReference type="Proteomes" id="UP000199158"/>
    </source>
</evidence>
<dbReference type="InterPro" id="IPR008979">
    <property type="entry name" value="Galactose-bd-like_sf"/>
</dbReference>
<organism evidence="8 9">
    <name type="scientific">Hydrogenoanaerobacterium saccharovorans</name>
    <dbReference type="NCBI Taxonomy" id="474960"/>
    <lineage>
        <taxon>Bacteria</taxon>
        <taxon>Bacillati</taxon>
        <taxon>Bacillota</taxon>
        <taxon>Clostridia</taxon>
        <taxon>Eubacteriales</taxon>
        <taxon>Oscillospiraceae</taxon>
        <taxon>Hydrogenoanaerobacterium</taxon>
    </lineage>
</organism>
<dbReference type="Pfam" id="PF07532">
    <property type="entry name" value="Big_4"/>
    <property type="match status" value="1"/>
</dbReference>
<reference evidence="8 9" key="1">
    <citation type="submission" date="2016-10" db="EMBL/GenBank/DDBJ databases">
        <authorList>
            <person name="de Groot N.N."/>
        </authorList>
    </citation>
    <scope>NUCLEOTIDE SEQUENCE [LARGE SCALE GENOMIC DNA]</scope>
    <source>
        <strain evidence="8 9">CGMCC 1.5070</strain>
    </source>
</reference>
<sequence>MKRMFRRTVQVYLAILLSVQISLPAYASNKPIQTTPTASITPTSLATLQNEPTANEEVYYLVNCGTPDASVVPDGYTMGQYQSNVDQQYGADAQTAKKWGYAAPDANSHMKATGSNAKSITDTCRYLSDAVTFDKQKSGLRYAFELPNQSYKVVVGFKNPWSGRTVNIQLEGETLQDSLMLKEAELVEREYIAAVTDGELNVMVHNPYRTSQYADPIVSYIIVKSLPAPNIQLLRDTLVQIDAETADKYYTDNSFTPFTAARQTAQQLVNENSTDNHAISEAYRALKNAYTALVTRINYTSFTGVNGATFYDTNNKPIQAHGGQIQKLTVDGETKYYWIGEDKTYDYRPVGGIHLYSSTDLYNWKDEGVVLRPMESMDEFETDPYFKALYGDYSQEKKEEIFIDLDKNRCVIERPKMIYSEKTNKYVIWFHADGRTPQYPDTDYAKANAGVAIADKPWGPFKLLGSYDLNYVASDDQGFDGNHLGAVRDMNLFVDDDKTAYIIYSSQGNRTTFISKLNDTYTDLAVDRDEAVYGEHFVTAFKGASREAPAMFKYNNKYYIINSGCSGWNPNRAEYAVADHPFGPWNVMGDPCEGSEADTTFRTQSTCVFPVDAEAGKYIYMGDRWNAGDLSESRYVWLPVEFYPTDRLVLKRYSDWTLDVLYGKGLANILDMPEVFDSLGDLKQSLPQNVNVKFNGNIHQNQPVRWDNIDENKVHIGNYTVYGRLTDFDKKLEYKATIADKRMVYFFDCGTQSSSFHQYLLNRAPKMKRTESDQAYSEQNGAGYVGSLGTNFGKHDGGNMYEIGWWAESNQPIEYKFYLDSGDYNVITGYQEWWDTTRNMRISVTNNDGNQLAQKDFTLEKWDKGLVQDLRFTLNEPDTISVKISKRGGADPVLSFIGIVKENMDFNKNIISVLNIEDKKVKLGTEVSNLDLPKTITAKLHDDTTAEVPVTWNTDGYDGNKAGEYTLNGTLKPQAGIVNSNNLTVKIKVTVEDGNIPTPNKDTLLALIQSAKEKAKDSKYTQASRDALTKEIEAAQAIADNDKATDQEIADAQKALQNAIDALVNEQEPEKPSKDTLLALIANAKEMAKDSKYTQASRDALNKAIETAQTVADNDKATQQEIADAQKALQDAIDALVQEHPEQPSKEGLLKLLQSAKEMAKDSKYTQKSRDALTKAIATAQAVIDNANATKQQIADAQKALQDALKALVKQGGESSSAPKPRKHVEPNMVTSSGISEKVASSSKGADISVRSDYKVATGFLNDLMKNKDKSVTLNGDWYSWTFDGKNLENTMPGVIWFDTRITTDSPNSDAIGKLTEKADTTNLHFNYEGKLPGETVIRVQLEKYAGKPVYIYYHNPEKGRLELIQANVKADQLGWMEFSTTNGADYVISPTAIKGAVTLAKPAPVADKPQ</sequence>
<dbReference type="OrthoDB" id="273314at2"/>
<dbReference type="GO" id="GO:0004553">
    <property type="term" value="F:hydrolase activity, hydrolyzing O-glycosyl compounds"/>
    <property type="evidence" value="ECO:0007669"/>
    <property type="project" value="InterPro"/>
</dbReference>
<keyword evidence="6" id="KW-0732">Signal</keyword>
<dbReference type="InterPro" id="IPR006710">
    <property type="entry name" value="Glyco_hydro_43"/>
</dbReference>
<dbReference type="InterPro" id="IPR011081">
    <property type="entry name" value="Big_4"/>
</dbReference>
<dbReference type="Pfam" id="PF07554">
    <property type="entry name" value="FIVAR"/>
    <property type="match status" value="3"/>
</dbReference>
<evidence type="ECO:0000256" key="1">
    <source>
        <dbReference type="ARBA" id="ARBA00009865"/>
    </source>
</evidence>
<keyword evidence="9" id="KW-1185">Reference proteome</keyword>
<accession>A0A1H8E313</accession>
<feature type="chain" id="PRO_5011760570" evidence="6">
    <location>
        <begin position="28"/>
        <end position="1411"/>
    </location>
</feature>
<feature type="compositionally biased region" description="Polar residues" evidence="5">
    <location>
        <begin position="1229"/>
        <end position="1242"/>
    </location>
</feature>
<evidence type="ECO:0000256" key="2">
    <source>
        <dbReference type="ARBA" id="ARBA00022801"/>
    </source>
</evidence>
<dbReference type="RefSeq" id="WP_092756339.1">
    <property type="nucleotide sequence ID" value="NZ_FOCG01000004.1"/>
</dbReference>
<feature type="region of interest" description="Disordered" evidence="5">
    <location>
        <begin position="1211"/>
        <end position="1242"/>
    </location>
</feature>
<dbReference type="SUPFAM" id="SSF49785">
    <property type="entry name" value="Galactose-binding domain-like"/>
    <property type="match status" value="1"/>
</dbReference>
<dbReference type="CDD" id="cd18825">
    <property type="entry name" value="GH43_CtGH43-like"/>
    <property type="match status" value="1"/>
</dbReference>
<evidence type="ECO:0000313" key="8">
    <source>
        <dbReference type="EMBL" id="SEN13158.1"/>
    </source>
</evidence>
<dbReference type="EMBL" id="FOCG01000004">
    <property type="protein sequence ID" value="SEN13158.1"/>
    <property type="molecule type" value="Genomic_DNA"/>
</dbReference>
<dbReference type="STRING" id="474960.SAMN05216180_2839"/>
<keyword evidence="4" id="KW-0175">Coiled coil</keyword>
<dbReference type="Gene3D" id="1.20.1270.150">
    <property type="entry name" value="Surface Active Protein"/>
    <property type="match status" value="3"/>
</dbReference>
<dbReference type="InterPro" id="IPR038335">
    <property type="entry name" value="ACP_C_sf"/>
</dbReference>
<dbReference type="SUPFAM" id="SSF75005">
    <property type="entry name" value="Arabinanase/levansucrase/invertase"/>
    <property type="match status" value="1"/>
</dbReference>
<feature type="domain" description="Bacterial Ig-like" evidence="7">
    <location>
        <begin position="919"/>
        <end position="971"/>
    </location>
</feature>
<evidence type="ECO:0000256" key="5">
    <source>
        <dbReference type="SAM" id="MobiDB-lite"/>
    </source>
</evidence>
<evidence type="ECO:0000256" key="6">
    <source>
        <dbReference type="SAM" id="SignalP"/>
    </source>
</evidence>
<keyword evidence="2" id="KW-0378">Hydrolase</keyword>
<name>A0A1H8E313_9FIRM</name>
<evidence type="ECO:0000256" key="3">
    <source>
        <dbReference type="ARBA" id="ARBA00023295"/>
    </source>
</evidence>
<evidence type="ECO:0000256" key="4">
    <source>
        <dbReference type="SAM" id="Coils"/>
    </source>
</evidence>
<dbReference type="PANTHER" id="PTHR22925">
    <property type="entry name" value="GLYCOSYL HYDROLASE 43 FAMILY MEMBER"/>
    <property type="match status" value="1"/>
</dbReference>
<evidence type="ECO:0000259" key="7">
    <source>
        <dbReference type="Pfam" id="PF07532"/>
    </source>
</evidence>
<comment type="similarity">
    <text evidence="1">Belongs to the glycosyl hydrolase 43 family.</text>
</comment>
<dbReference type="GO" id="GO:0005975">
    <property type="term" value="P:carbohydrate metabolic process"/>
    <property type="evidence" value="ECO:0007669"/>
    <property type="project" value="InterPro"/>
</dbReference>
<dbReference type="Proteomes" id="UP000199158">
    <property type="component" value="Unassembled WGS sequence"/>
</dbReference>
<feature type="signal peptide" evidence="6">
    <location>
        <begin position="1"/>
        <end position="27"/>
    </location>
</feature>
<gene>
    <name evidence="8" type="ORF">SAMN05216180_2839</name>
</gene>
<dbReference type="InterPro" id="IPR023296">
    <property type="entry name" value="Glyco_hydro_beta-prop_sf"/>
</dbReference>
<feature type="coiled-coil region" evidence="4">
    <location>
        <begin position="1170"/>
        <end position="1207"/>
    </location>
</feature>
<keyword evidence="3" id="KW-0326">Glycosidase</keyword>
<dbReference type="PANTHER" id="PTHR22925:SF3">
    <property type="entry name" value="GLYCOSYL HYDROLASE FAMILY PROTEIN 43"/>
    <property type="match status" value="1"/>
</dbReference>